<dbReference type="OrthoDB" id="10261027at2759"/>
<dbReference type="SUPFAM" id="SSF56112">
    <property type="entry name" value="Protein kinase-like (PK-like)"/>
    <property type="match status" value="1"/>
</dbReference>
<dbReference type="InterPro" id="IPR001245">
    <property type="entry name" value="Ser-Thr/Tyr_kinase_cat_dom"/>
</dbReference>
<sequence>MTLPMPPELEGPSGAFICSHFSSEPILVPFGQERCRVLFQHHHSLQGQVCLKDGPRDNPSLSPALPSSIPVSCRAGKTCVAWLAQRSLAWLILHLDTINNTLAAAERALLDAYAENNLDTHSLQTDFKKARRQDRDRLKTRLRLLANKDASTLTANLLKTDDGNSYPIKELTTAFTMRVRALELMATEAGRSSEVKSFLHTAAMMLQRLSKRPPDYEIPLWCITSLDVTFDADDGRLIGRGAFGRVVEGEWMGMLVAVKELSHKSNSAWVMDTFRHEVQIWSRLSHPNILPFYGACLESSKPFIISKLCKAGNALRYIQRCPNASRINLLHDISVGMVYLHDQGIIHADLKASNILIGDAGEALIADFGLSQVQDQVSSSVHVTRTSADKVGGTFRWMAPEVLLGKGINKPADLYSFALTVWEFYTNGEVPFGSVTDLKVFSARVRDGERPERPASIDDEVWGVVQKCWRSEPCERPDFVEVEKTLAESMRHNDKGGTHGISNIDPASQCVVHGLTVDVSHLPRSEETSPLSIPKARRASISATTETDGKTSFLKGLVNRKILTFSKSSKVSCMSPKPDAEQHPSPSDELGFSPGSCKIPSLARLLAESPNSHTMDAALSFLYNHSLSAEGVSEILDEPDLVPAVLNRLLRDDDLPENERYLMSGILANLACHANGRNSIASQAKSISALRASLAPVSSTSVLENATRCLYNLSTDNRGHRLIAASDETIAALGRRLYESSMPANIIKNMLGCFTNLSHKEPGRSAILSAFEALEAVIYTLRPGMEDITREQALMCVGNLSVHVPEKGVAALLVHPKLISGLSACLCEKSPTPAIRAQALRCLRNLAKSAASHAPICSRSEIMSAVCDVLAVRASSNHQKYALHFLHRIVSSEVGKAWLRSEKRVFGSLRWFVDNGFMEEQVWAKDCLKEVQDLL</sequence>
<evidence type="ECO:0000256" key="1">
    <source>
        <dbReference type="ARBA" id="ARBA00022527"/>
    </source>
</evidence>
<dbReference type="EMBL" id="JAACJP010000015">
    <property type="protein sequence ID" value="KAF5379665.1"/>
    <property type="molecule type" value="Genomic_DNA"/>
</dbReference>
<keyword evidence="1" id="KW-0723">Serine/threonine-protein kinase</keyword>
<dbReference type="InterPro" id="IPR051681">
    <property type="entry name" value="Ser/Thr_Kinases-Pseudokinases"/>
</dbReference>
<dbReference type="Proteomes" id="UP000565441">
    <property type="component" value="Unassembled WGS sequence"/>
</dbReference>
<dbReference type="Gene3D" id="1.10.510.10">
    <property type="entry name" value="Transferase(Phosphotransferase) domain 1"/>
    <property type="match status" value="1"/>
</dbReference>
<keyword evidence="2" id="KW-0808">Transferase</keyword>
<dbReference type="InterPro" id="IPR000719">
    <property type="entry name" value="Prot_kinase_dom"/>
</dbReference>
<keyword evidence="3 6" id="KW-0547">Nucleotide-binding</keyword>
<dbReference type="Gene3D" id="1.25.10.10">
    <property type="entry name" value="Leucine-rich Repeat Variant"/>
    <property type="match status" value="1"/>
</dbReference>
<keyword evidence="4" id="KW-0418">Kinase</keyword>
<dbReference type="GO" id="GO:0005524">
    <property type="term" value="F:ATP binding"/>
    <property type="evidence" value="ECO:0007669"/>
    <property type="project" value="UniProtKB-UniRule"/>
</dbReference>
<organism evidence="9 10">
    <name type="scientific">Tricholomella constricta</name>
    <dbReference type="NCBI Taxonomy" id="117010"/>
    <lineage>
        <taxon>Eukaryota</taxon>
        <taxon>Fungi</taxon>
        <taxon>Dikarya</taxon>
        <taxon>Basidiomycota</taxon>
        <taxon>Agaricomycotina</taxon>
        <taxon>Agaricomycetes</taxon>
        <taxon>Agaricomycetidae</taxon>
        <taxon>Agaricales</taxon>
        <taxon>Tricholomatineae</taxon>
        <taxon>Lyophyllaceae</taxon>
        <taxon>Tricholomella</taxon>
    </lineage>
</organism>
<comment type="caution">
    <text evidence="9">The sequence shown here is derived from an EMBL/GenBank/DDBJ whole genome shotgun (WGS) entry which is preliminary data.</text>
</comment>
<dbReference type="AlphaFoldDB" id="A0A8H5HAW3"/>
<dbReference type="GO" id="GO:0004674">
    <property type="term" value="F:protein serine/threonine kinase activity"/>
    <property type="evidence" value="ECO:0007669"/>
    <property type="project" value="UniProtKB-KW"/>
</dbReference>
<dbReference type="Gene3D" id="3.30.200.20">
    <property type="entry name" value="Phosphorylase Kinase, domain 1"/>
    <property type="match status" value="1"/>
</dbReference>
<dbReference type="InterPro" id="IPR008271">
    <property type="entry name" value="Ser/Thr_kinase_AS"/>
</dbReference>
<evidence type="ECO:0000313" key="10">
    <source>
        <dbReference type="Proteomes" id="UP000565441"/>
    </source>
</evidence>
<name>A0A8H5HAW3_9AGAR</name>
<feature type="binding site" evidence="6">
    <location>
        <position position="259"/>
    </location>
    <ligand>
        <name>ATP</name>
        <dbReference type="ChEBI" id="CHEBI:30616"/>
    </ligand>
</feature>
<evidence type="ECO:0000256" key="5">
    <source>
        <dbReference type="ARBA" id="ARBA00022840"/>
    </source>
</evidence>
<keyword evidence="5 6" id="KW-0067">ATP-binding</keyword>
<dbReference type="InterPro" id="IPR017441">
    <property type="entry name" value="Protein_kinase_ATP_BS"/>
</dbReference>
<evidence type="ECO:0000256" key="7">
    <source>
        <dbReference type="SAM" id="MobiDB-lite"/>
    </source>
</evidence>
<dbReference type="InterPro" id="IPR011009">
    <property type="entry name" value="Kinase-like_dom_sf"/>
</dbReference>
<dbReference type="CDD" id="cd13999">
    <property type="entry name" value="STKc_MAP3K-like"/>
    <property type="match status" value="1"/>
</dbReference>
<accession>A0A8H5HAW3</accession>
<dbReference type="SUPFAM" id="SSF48371">
    <property type="entry name" value="ARM repeat"/>
    <property type="match status" value="1"/>
</dbReference>
<dbReference type="PROSITE" id="PS00107">
    <property type="entry name" value="PROTEIN_KINASE_ATP"/>
    <property type="match status" value="1"/>
</dbReference>
<protein>
    <recommendedName>
        <fullName evidence="8">Protein kinase domain-containing protein</fullName>
    </recommendedName>
</protein>
<feature type="region of interest" description="Disordered" evidence="7">
    <location>
        <begin position="570"/>
        <end position="593"/>
    </location>
</feature>
<dbReference type="PRINTS" id="PR00109">
    <property type="entry name" value="TYRKINASE"/>
</dbReference>
<evidence type="ECO:0000256" key="2">
    <source>
        <dbReference type="ARBA" id="ARBA00022679"/>
    </source>
</evidence>
<gene>
    <name evidence="9" type="ORF">D9615_005759</name>
</gene>
<dbReference type="PANTHER" id="PTHR44329:SF288">
    <property type="entry name" value="MITOGEN-ACTIVATED PROTEIN KINASE KINASE KINASE 20"/>
    <property type="match status" value="1"/>
</dbReference>
<evidence type="ECO:0000256" key="3">
    <source>
        <dbReference type="ARBA" id="ARBA00022741"/>
    </source>
</evidence>
<reference evidence="9 10" key="1">
    <citation type="journal article" date="2020" name="ISME J.">
        <title>Uncovering the hidden diversity of litter-decomposition mechanisms in mushroom-forming fungi.</title>
        <authorList>
            <person name="Floudas D."/>
            <person name="Bentzer J."/>
            <person name="Ahren D."/>
            <person name="Johansson T."/>
            <person name="Persson P."/>
            <person name="Tunlid A."/>
        </authorList>
    </citation>
    <scope>NUCLEOTIDE SEQUENCE [LARGE SCALE GENOMIC DNA]</scope>
    <source>
        <strain evidence="9 10">CBS 661.87</strain>
    </source>
</reference>
<dbReference type="InterPro" id="IPR016024">
    <property type="entry name" value="ARM-type_fold"/>
</dbReference>
<evidence type="ECO:0000256" key="6">
    <source>
        <dbReference type="PROSITE-ProRule" id="PRU10141"/>
    </source>
</evidence>
<keyword evidence="10" id="KW-1185">Reference proteome</keyword>
<dbReference type="PANTHER" id="PTHR44329">
    <property type="entry name" value="SERINE/THREONINE-PROTEIN KINASE TNNI3K-RELATED"/>
    <property type="match status" value="1"/>
</dbReference>
<feature type="domain" description="Protein kinase" evidence="8">
    <location>
        <begin position="232"/>
        <end position="490"/>
    </location>
</feature>
<dbReference type="PROSITE" id="PS00108">
    <property type="entry name" value="PROTEIN_KINASE_ST"/>
    <property type="match status" value="1"/>
</dbReference>
<dbReference type="SMART" id="SM00220">
    <property type="entry name" value="S_TKc"/>
    <property type="match status" value="1"/>
</dbReference>
<proteinExistence type="predicted"/>
<evidence type="ECO:0000256" key="4">
    <source>
        <dbReference type="ARBA" id="ARBA00022777"/>
    </source>
</evidence>
<dbReference type="InterPro" id="IPR011989">
    <property type="entry name" value="ARM-like"/>
</dbReference>
<evidence type="ECO:0000313" key="9">
    <source>
        <dbReference type="EMBL" id="KAF5379665.1"/>
    </source>
</evidence>
<dbReference type="Pfam" id="PF07714">
    <property type="entry name" value="PK_Tyr_Ser-Thr"/>
    <property type="match status" value="1"/>
</dbReference>
<evidence type="ECO:0000259" key="8">
    <source>
        <dbReference type="PROSITE" id="PS50011"/>
    </source>
</evidence>
<dbReference type="PROSITE" id="PS50011">
    <property type="entry name" value="PROTEIN_KINASE_DOM"/>
    <property type="match status" value="1"/>
</dbReference>